<gene>
    <name evidence="4" type="ORF">SAMN02745196_01182</name>
</gene>
<sequence>MERIIEDLKQYKQLELIQHLEKLSLIKQEKLIKSITNLDKAFSIYSLSKMNENNASSNDKITAAKHFDIEDASNKEELFKLGIEALKNGEVAILLLAGGQGTRLGHNGPKGTYSIGLPSGKSFFQLQAEQLTYMKTLTGKSIPWYIMTSLENNYDTIKTFKENNYYGLEESAINFFIQDELPIISFNGDLLLKNDTEILKGSNGNGGVFESLIKSDNIKRMKNQGVKWLFIYGIDNMLVKVADPYFIGFTIKSGLDCSSKSVKRLDPEENGGVFCYRNNKPSILEYTEIDDEIKYSVDDNGELKYNDLNILCHMIKLDALENIAKEELPYHRAIKSYEVLSENGKNKVEKGYKFEMFIFDIFNKLQDMAIMRVNRELEFLPVKNKSGKDSAEVAREVYLELSKNWLIKQGTSKNIQDNKEVEIPITTLWYKNSLD</sequence>
<dbReference type="Pfam" id="PF01704">
    <property type="entry name" value="UDPGP"/>
    <property type="match status" value="1"/>
</dbReference>
<proteinExistence type="inferred from homology"/>
<dbReference type="OrthoDB" id="9806910at2"/>
<evidence type="ECO:0000256" key="3">
    <source>
        <dbReference type="ARBA" id="ARBA00022695"/>
    </source>
</evidence>
<evidence type="ECO:0000256" key="1">
    <source>
        <dbReference type="ARBA" id="ARBA00010401"/>
    </source>
</evidence>
<dbReference type="InterPro" id="IPR002618">
    <property type="entry name" value="UDPGP_fam"/>
</dbReference>
<reference evidence="4 5" key="1">
    <citation type="submission" date="2016-11" db="EMBL/GenBank/DDBJ databases">
        <authorList>
            <person name="Jaros S."/>
            <person name="Januszkiewicz K."/>
            <person name="Wedrychowicz H."/>
        </authorList>
    </citation>
    <scope>NUCLEOTIDE SEQUENCE [LARGE SCALE GENOMIC DNA]</scope>
    <source>
        <strain evidence="4 5">DSM 3089</strain>
    </source>
</reference>
<dbReference type="SUPFAM" id="SSF53448">
    <property type="entry name" value="Nucleotide-diphospho-sugar transferases"/>
    <property type="match status" value="1"/>
</dbReference>
<evidence type="ECO:0000256" key="2">
    <source>
        <dbReference type="ARBA" id="ARBA00022679"/>
    </source>
</evidence>
<dbReference type="PANTHER" id="PTHR11952">
    <property type="entry name" value="UDP- GLUCOSE PYROPHOSPHORYLASE"/>
    <property type="match status" value="1"/>
</dbReference>
<dbReference type="RefSeq" id="WP_072831013.1">
    <property type="nucleotide sequence ID" value="NZ_FQXP01000004.1"/>
</dbReference>
<dbReference type="InterPro" id="IPR029044">
    <property type="entry name" value="Nucleotide-diphossugar_trans"/>
</dbReference>
<keyword evidence="2" id="KW-0808">Transferase</keyword>
<accession>A0A1M5V9H6</accession>
<dbReference type="GO" id="GO:0006048">
    <property type="term" value="P:UDP-N-acetylglucosamine biosynthetic process"/>
    <property type="evidence" value="ECO:0007669"/>
    <property type="project" value="TreeGrafter"/>
</dbReference>
<dbReference type="InterPro" id="IPR039741">
    <property type="entry name" value="UDP-sugar_pyrophosphorylase"/>
</dbReference>
<comment type="similarity">
    <text evidence="1">Belongs to the UDPGP type 1 family.</text>
</comment>
<dbReference type="STRING" id="1121306.SAMN02745196_01182"/>
<protein>
    <submittedName>
        <fullName evidence="4">UDP-N-acetylglucosamine/UDP-N-acetylgalactosamine diphosphorylase</fullName>
    </submittedName>
</protein>
<dbReference type="Gene3D" id="3.90.550.10">
    <property type="entry name" value="Spore Coat Polysaccharide Biosynthesis Protein SpsA, Chain A"/>
    <property type="match status" value="1"/>
</dbReference>
<dbReference type="AlphaFoldDB" id="A0A1M5V9H6"/>
<keyword evidence="3" id="KW-0548">Nucleotidyltransferase</keyword>
<dbReference type="EMBL" id="FQXP01000004">
    <property type="protein sequence ID" value="SHH71861.1"/>
    <property type="molecule type" value="Genomic_DNA"/>
</dbReference>
<name>A0A1M5V9H6_9CLOT</name>
<evidence type="ECO:0000313" key="4">
    <source>
        <dbReference type="EMBL" id="SHH71861.1"/>
    </source>
</evidence>
<keyword evidence="5" id="KW-1185">Reference proteome</keyword>
<evidence type="ECO:0000313" key="5">
    <source>
        <dbReference type="Proteomes" id="UP000184526"/>
    </source>
</evidence>
<dbReference type="GO" id="GO:0003977">
    <property type="term" value="F:UDP-N-acetylglucosamine diphosphorylase activity"/>
    <property type="evidence" value="ECO:0007669"/>
    <property type="project" value="TreeGrafter"/>
</dbReference>
<organism evidence="4 5">
    <name type="scientific">Clostridium collagenovorans DSM 3089</name>
    <dbReference type="NCBI Taxonomy" id="1121306"/>
    <lineage>
        <taxon>Bacteria</taxon>
        <taxon>Bacillati</taxon>
        <taxon>Bacillota</taxon>
        <taxon>Clostridia</taxon>
        <taxon>Eubacteriales</taxon>
        <taxon>Clostridiaceae</taxon>
        <taxon>Clostridium</taxon>
    </lineage>
</organism>
<dbReference type="Proteomes" id="UP000184526">
    <property type="component" value="Unassembled WGS sequence"/>
</dbReference>
<dbReference type="PANTHER" id="PTHR11952:SF2">
    <property type="entry name" value="LD24639P"/>
    <property type="match status" value="1"/>
</dbReference>